<keyword evidence="3" id="KW-1185">Reference proteome</keyword>
<proteinExistence type="predicted"/>
<protein>
    <submittedName>
        <fullName evidence="2">Uncharacterized protein</fullName>
    </submittedName>
</protein>
<sequence>MKIPSVLSLSVFLVMNLGLGMAAASDITLTLYANNDVGCDPSQQCVSVPIRSGTKCIDTDFGCAGQILSLSVLESNGCDNTSRLMEVSHLAFTAFSSSDCSGEGTVLPAQGQCEPFFFQPGSIGFNC</sequence>
<reference evidence="2 3" key="1">
    <citation type="submission" date="2014-06" db="EMBL/GenBank/DDBJ databases">
        <title>Evolutionary Origins and Diversification of the Mycorrhizal Mutualists.</title>
        <authorList>
            <consortium name="DOE Joint Genome Institute"/>
            <consortium name="Mycorrhizal Genomics Consortium"/>
            <person name="Kohler A."/>
            <person name="Kuo A."/>
            <person name="Nagy L.G."/>
            <person name="Floudas D."/>
            <person name="Copeland A."/>
            <person name="Barry K.W."/>
            <person name="Cichocki N."/>
            <person name="Veneault-Fourrey C."/>
            <person name="LaButti K."/>
            <person name="Lindquist E.A."/>
            <person name="Lipzen A."/>
            <person name="Lundell T."/>
            <person name="Morin E."/>
            <person name="Murat C."/>
            <person name="Riley R."/>
            <person name="Ohm R."/>
            <person name="Sun H."/>
            <person name="Tunlid A."/>
            <person name="Henrissat B."/>
            <person name="Grigoriev I.V."/>
            <person name="Hibbett D.S."/>
            <person name="Martin F."/>
        </authorList>
    </citation>
    <scope>NUCLEOTIDE SEQUENCE [LARGE SCALE GENOMIC DNA]</scope>
    <source>
        <strain evidence="2 3">SS14</strain>
    </source>
</reference>
<dbReference type="Proteomes" id="UP000054279">
    <property type="component" value="Unassembled WGS sequence"/>
</dbReference>
<name>A0A0C9V4A5_SPHS4</name>
<evidence type="ECO:0000256" key="1">
    <source>
        <dbReference type="SAM" id="SignalP"/>
    </source>
</evidence>
<organism evidence="2 3">
    <name type="scientific">Sphaerobolus stellatus (strain SS14)</name>
    <dbReference type="NCBI Taxonomy" id="990650"/>
    <lineage>
        <taxon>Eukaryota</taxon>
        <taxon>Fungi</taxon>
        <taxon>Dikarya</taxon>
        <taxon>Basidiomycota</taxon>
        <taxon>Agaricomycotina</taxon>
        <taxon>Agaricomycetes</taxon>
        <taxon>Phallomycetidae</taxon>
        <taxon>Geastrales</taxon>
        <taxon>Sphaerobolaceae</taxon>
        <taxon>Sphaerobolus</taxon>
    </lineage>
</organism>
<evidence type="ECO:0000313" key="2">
    <source>
        <dbReference type="EMBL" id="KIJ41739.1"/>
    </source>
</evidence>
<dbReference type="OrthoDB" id="10516433at2759"/>
<feature type="signal peptide" evidence="1">
    <location>
        <begin position="1"/>
        <end position="24"/>
    </location>
</feature>
<dbReference type="EMBL" id="KN837135">
    <property type="protein sequence ID" value="KIJ41739.1"/>
    <property type="molecule type" value="Genomic_DNA"/>
</dbReference>
<keyword evidence="1" id="KW-0732">Signal</keyword>
<evidence type="ECO:0000313" key="3">
    <source>
        <dbReference type="Proteomes" id="UP000054279"/>
    </source>
</evidence>
<dbReference type="AlphaFoldDB" id="A0A0C9V4A5"/>
<accession>A0A0C9V4A5</accession>
<feature type="chain" id="PRO_5002204474" evidence="1">
    <location>
        <begin position="25"/>
        <end position="127"/>
    </location>
</feature>
<dbReference type="HOGENOM" id="CLU_1971904_0_0_1"/>
<gene>
    <name evidence="2" type="ORF">M422DRAFT_48559</name>
</gene>